<evidence type="ECO:0000313" key="9">
    <source>
        <dbReference type="Proteomes" id="UP000683139"/>
    </source>
</evidence>
<dbReference type="AlphaFoldDB" id="A0A920CWC2"/>
<keyword evidence="5" id="KW-0472">Membrane</keyword>
<evidence type="ECO:0000256" key="2">
    <source>
        <dbReference type="ARBA" id="ARBA00022741"/>
    </source>
</evidence>
<comment type="caution">
    <text evidence="8">The sequence shown here is derived from an EMBL/GenBank/DDBJ whole genome shotgun (WGS) entry which is preliminary data.</text>
</comment>
<comment type="subcellular location">
    <subcellularLocation>
        <location evidence="1">Membrane</location>
    </subcellularLocation>
</comment>
<dbReference type="GO" id="GO:0003924">
    <property type="term" value="F:GTPase activity"/>
    <property type="evidence" value="ECO:0007669"/>
    <property type="project" value="InterPro"/>
</dbReference>
<dbReference type="InterPro" id="IPR045063">
    <property type="entry name" value="Dynamin_N"/>
</dbReference>
<dbReference type="GO" id="GO:0016020">
    <property type="term" value="C:membrane"/>
    <property type="evidence" value="ECO:0007669"/>
    <property type="project" value="UniProtKB-SubCell"/>
</dbReference>
<keyword evidence="9" id="KW-1185">Reference proteome</keyword>
<dbReference type="Gene3D" id="3.40.50.300">
    <property type="entry name" value="P-loop containing nucleotide triphosphate hydrolases"/>
    <property type="match status" value="2"/>
</dbReference>
<evidence type="ECO:0000256" key="5">
    <source>
        <dbReference type="ARBA" id="ARBA00023136"/>
    </source>
</evidence>
<dbReference type="Pfam" id="PF00350">
    <property type="entry name" value="Dynamin_N"/>
    <property type="match status" value="2"/>
</dbReference>
<dbReference type="Proteomes" id="UP000683139">
    <property type="component" value="Unassembled WGS sequence"/>
</dbReference>
<evidence type="ECO:0000256" key="1">
    <source>
        <dbReference type="ARBA" id="ARBA00004370"/>
    </source>
</evidence>
<organism evidence="8 9">
    <name type="scientific">Paenibacillus montaniterrae</name>
    <dbReference type="NCBI Taxonomy" id="429341"/>
    <lineage>
        <taxon>Bacteria</taxon>
        <taxon>Bacillati</taxon>
        <taxon>Bacillota</taxon>
        <taxon>Bacilli</taxon>
        <taxon>Bacillales</taxon>
        <taxon>Paenibacillaceae</taxon>
        <taxon>Paenibacillus</taxon>
    </lineage>
</organism>
<dbReference type="PANTHER" id="PTHR10465">
    <property type="entry name" value="TRANSMEMBRANE GTPASE FZO1"/>
    <property type="match status" value="1"/>
</dbReference>
<dbReference type="EMBL" id="BOSE01000001">
    <property type="protein sequence ID" value="GIP15065.1"/>
    <property type="molecule type" value="Genomic_DNA"/>
</dbReference>
<dbReference type="InterPro" id="IPR027417">
    <property type="entry name" value="P-loop_NTPase"/>
</dbReference>
<evidence type="ECO:0000259" key="7">
    <source>
        <dbReference type="Pfam" id="PF00350"/>
    </source>
</evidence>
<reference evidence="8" key="1">
    <citation type="submission" date="2021-03" db="EMBL/GenBank/DDBJ databases">
        <title>Antimicrobial resistance genes in bacteria isolated from Japanese honey, and their potential for conferring macrolide and lincosamide resistance in the American foulbrood pathogen Paenibacillus larvae.</title>
        <authorList>
            <person name="Okamoto M."/>
            <person name="Kumagai M."/>
            <person name="Kanamori H."/>
            <person name="Takamatsu D."/>
        </authorList>
    </citation>
    <scope>NUCLEOTIDE SEQUENCE</scope>
    <source>
        <strain evidence="8">J40TS1</strain>
    </source>
</reference>
<evidence type="ECO:0000313" key="8">
    <source>
        <dbReference type="EMBL" id="GIP15065.1"/>
    </source>
</evidence>
<proteinExistence type="predicted"/>
<feature type="coiled-coil region" evidence="6">
    <location>
        <begin position="482"/>
        <end position="522"/>
    </location>
</feature>
<keyword evidence="6" id="KW-0175">Coiled coil</keyword>
<name>A0A920CWC2_9BACL</name>
<dbReference type="SUPFAM" id="SSF52540">
    <property type="entry name" value="P-loop containing nucleoside triphosphate hydrolases"/>
    <property type="match status" value="2"/>
</dbReference>
<evidence type="ECO:0000256" key="4">
    <source>
        <dbReference type="ARBA" id="ARBA00023134"/>
    </source>
</evidence>
<evidence type="ECO:0000256" key="6">
    <source>
        <dbReference type="SAM" id="Coils"/>
    </source>
</evidence>
<dbReference type="RefSeq" id="WP_213513224.1">
    <property type="nucleotide sequence ID" value="NZ_BOSE01000001.1"/>
</dbReference>
<feature type="domain" description="Dynamin N-terminal" evidence="7">
    <location>
        <begin position="43"/>
        <end position="196"/>
    </location>
</feature>
<dbReference type="CDD" id="cd09912">
    <property type="entry name" value="DLP_2"/>
    <property type="match status" value="2"/>
</dbReference>
<sequence length="1211" mass="136659">MVTDNLLEKLDKISSEMSSHNDQIHAQKLNELNSKLTAGRLTIALCGHFSAGKSTLLNTLCGARLLPSSPIPTSANVVTIAYGEESKAVVEVSSNGELRYDEVAIDQLDAYCKDGEMYVSVQLQYPSPLLKSGVVLLDTPGIDSTDAAHKLATESALHMADVVFYVMDYNHVQSEINFSFAKELREWGKPLYFIVNQIDKHREEELSFEQYEQSVYDAFLAWHLEPAGIIYLSLRQPNHPHHQWESLLKLITDLQKQQEKLTKYSVWSSLEHMTQSFLAEQLAAIEPQKERLLQQIGGLEALHSLEQEQQQTQQSIKQLTEQIEQYPVVLRKEVEGLLDNANITPAALRDLAQLFLETRKPGYRAGLLASKQKTAAVQAERMQAFFVELAKLCEAAIQWHLNGLLRRAAEEIGFDREQLESLLQQLVQAAPTEQLLLDSINPGAVFGNEYTMTYSKDLAAAIKGRYRRAALSIIDDLWQHARIAQEQQLAQLQAEHAQNAEKLTFTQQYRQLEQEHERYAAQLQQWLLPKQPMPELPEPAKLQEGVSDGISFVEQKQQINLSALSEAEARQAAGKPAGEQLNREQLVNALEQSSLLLAGIEGMEQMVEELQEKARRLENRSFTISLFGAFSAGKSSLANALIGERLLPVSPNPTTAAINSLLPPDAEHAHDTATIYMKPHELMLDDISYSLKLLGYELSEQQSQDQAYLFKLIDAIKPESIHSSGRAHYSFVKAARQGWEEQQAWLGKQRTVDRQLYQAYVAEEQRSCFVSEIKYYYDCILTRAGIVLVDTPGADSVNARHTGVAFNYIKSTDAILFVTYYNHAFSHADSQFLDQLGRVKDQFELDKMFFIVNAADLASNQQELLGVLEHVELNLNRHGIIKPRMFPISSLNALEGKLGGDEQLQEASGIVSFERVFQSFIHDELGALAMQSAQQELSRAANVVVRLLEGARTAKQDAAGQKARIEANLAQLAAQVSKESAQPLPGLMKQEIEELIYYIVQRIGFRFGDFYHYAFNPAVLKEDGRALSQAAWTSWRELERSLALELQQELLATTLRVERTLDQEIQKQVQAIAAEAASQLAGYQAPNAQKSELQQPDQPADWKQEDVTQKWLSGRIKSPKQFFEGDGKTKLRAELEAYIFPNMEQWMKQVQASWQQHYEQQWQLALSAQLQRLAQSIEQYGTQQIRLLEDESYVSKLEAVHAGMQQLQSIH</sequence>
<feature type="coiled-coil region" evidence="6">
    <location>
        <begin position="955"/>
        <end position="982"/>
    </location>
</feature>
<keyword evidence="4" id="KW-0342">GTP-binding</keyword>
<protein>
    <submittedName>
        <fullName evidence="8">GTPase</fullName>
    </submittedName>
</protein>
<dbReference type="PANTHER" id="PTHR10465:SF0">
    <property type="entry name" value="SARCALUMENIN"/>
    <property type="match status" value="1"/>
</dbReference>
<dbReference type="GO" id="GO:0005525">
    <property type="term" value="F:GTP binding"/>
    <property type="evidence" value="ECO:0007669"/>
    <property type="project" value="UniProtKB-KW"/>
</dbReference>
<feature type="domain" description="Dynamin N-terminal" evidence="7">
    <location>
        <begin position="624"/>
        <end position="854"/>
    </location>
</feature>
<dbReference type="InterPro" id="IPR027094">
    <property type="entry name" value="Mitofusin_fam"/>
</dbReference>
<gene>
    <name evidence="8" type="ORF">J40TS1_07070</name>
</gene>
<keyword evidence="2" id="KW-0547">Nucleotide-binding</keyword>
<accession>A0A920CWC2</accession>
<evidence type="ECO:0000256" key="3">
    <source>
        <dbReference type="ARBA" id="ARBA00022801"/>
    </source>
</evidence>
<keyword evidence="3" id="KW-0378">Hydrolase</keyword>